<dbReference type="PANTHER" id="PTHR19278">
    <property type="entry name" value="OROTATE PHOSPHORIBOSYLTRANSFERASE"/>
    <property type="match status" value="1"/>
</dbReference>
<reference evidence="4" key="1">
    <citation type="submission" date="2021-11" db="EMBL/GenBank/DDBJ databases">
        <title>Cultivation dependent microbiological survey of springs from the worlds oldest radium mine currently devoted to the extraction of radon-saturated water.</title>
        <authorList>
            <person name="Kapinusova G."/>
            <person name="Smrhova T."/>
            <person name="Strejcek M."/>
            <person name="Suman J."/>
            <person name="Jani K."/>
            <person name="Pajer P."/>
            <person name="Uhlik O."/>
        </authorList>
    </citation>
    <scope>NUCLEOTIDE SEQUENCE [LARGE SCALE GENOMIC DNA]</scope>
    <source>
        <strain evidence="4">J379</strain>
    </source>
</reference>
<organism evidence="3 4">
    <name type="scientific">Svornostia abyssi</name>
    <dbReference type="NCBI Taxonomy" id="2898438"/>
    <lineage>
        <taxon>Bacteria</taxon>
        <taxon>Bacillati</taxon>
        <taxon>Actinomycetota</taxon>
        <taxon>Thermoleophilia</taxon>
        <taxon>Solirubrobacterales</taxon>
        <taxon>Baekduiaceae</taxon>
        <taxon>Svornostia</taxon>
    </lineage>
</organism>
<proteinExistence type="predicted"/>
<dbReference type="RefSeq" id="WP_353863356.1">
    <property type="nucleotide sequence ID" value="NZ_CP088295.1"/>
</dbReference>
<dbReference type="EMBL" id="CP088295">
    <property type="protein sequence ID" value="UUY02833.1"/>
    <property type="molecule type" value="Genomic_DNA"/>
</dbReference>
<dbReference type="PANTHER" id="PTHR19278:SF9">
    <property type="entry name" value="URIDINE 5'-MONOPHOSPHATE SYNTHASE"/>
    <property type="match status" value="1"/>
</dbReference>
<dbReference type="Gene3D" id="3.40.50.2020">
    <property type="match status" value="1"/>
</dbReference>
<evidence type="ECO:0000256" key="1">
    <source>
        <dbReference type="ARBA" id="ARBA00004725"/>
    </source>
</evidence>
<dbReference type="SUPFAM" id="SSF53271">
    <property type="entry name" value="PRTase-like"/>
    <property type="match status" value="1"/>
</dbReference>
<accession>A0ABY5PDW8</accession>
<evidence type="ECO:0000313" key="4">
    <source>
        <dbReference type="Proteomes" id="UP001058860"/>
    </source>
</evidence>
<dbReference type="Proteomes" id="UP001058860">
    <property type="component" value="Chromosome"/>
</dbReference>
<evidence type="ECO:0000313" key="3">
    <source>
        <dbReference type="EMBL" id="UUY02833.1"/>
    </source>
</evidence>
<keyword evidence="2" id="KW-0665">Pyrimidine biosynthesis</keyword>
<dbReference type="CDD" id="cd06223">
    <property type="entry name" value="PRTases_typeI"/>
    <property type="match status" value="1"/>
</dbReference>
<name>A0ABY5PDW8_9ACTN</name>
<dbReference type="InterPro" id="IPR000836">
    <property type="entry name" value="PRTase_dom"/>
</dbReference>
<evidence type="ECO:0008006" key="5">
    <source>
        <dbReference type="Google" id="ProtNLM"/>
    </source>
</evidence>
<dbReference type="InterPro" id="IPR029057">
    <property type="entry name" value="PRTase-like"/>
</dbReference>
<evidence type="ECO:0000256" key="2">
    <source>
        <dbReference type="ARBA" id="ARBA00022975"/>
    </source>
</evidence>
<keyword evidence="4" id="KW-1185">Reference proteome</keyword>
<comment type="pathway">
    <text evidence="1">Pyrimidine metabolism; UMP biosynthesis via de novo pathway.</text>
</comment>
<sequence>MDRDALAGDLGRGGYLRGSFAYADGNARHWFQTELVLARPGVLDRCAALLRPAVDPRADRLAARGPAAVAVATALALRTDLTLLLEPEGQTGFAGDVFPGARVVLVEDVIMTGRHALASITALRNGGMDVVRTVAVVDREAGGAFAVEEAGVPVTALFTERELLG</sequence>
<protein>
    <recommendedName>
        <fullName evidence="5">Orotate phosphoribosyltransferase</fullName>
    </recommendedName>
</protein>
<gene>
    <name evidence="3" type="ORF">LRS13_19415</name>
</gene>